<protein>
    <submittedName>
        <fullName evidence="10">Exodeoxyribonuclease III</fullName>
        <ecNumber evidence="10">3.1.11.2</ecNumber>
    </submittedName>
</protein>
<organism evidence="10 11">
    <name type="scientific">Candidatus Ignatzschineria merdigallinarum</name>
    <dbReference type="NCBI Taxonomy" id="2838621"/>
    <lineage>
        <taxon>Bacteria</taxon>
        <taxon>Pseudomonadati</taxon>
        <taxon>Pseudomonadota</taxon>
        <taxon>Gammaproteobacteria</taxon>
        <taxon>Cardiobacteriales</taxon>
        <taxon>Ignatzschineriaceae</taxon>
        <taxon>Ignatzschineria</taxon>
    </lineage>
</organism>
<dbReference type="NCBIfam" id="TIGR00633">
    <property type="entry name" value="xth"/>
    <property type="match status" value="1"/>
</dbReference>
<comment type="cofactor">
    <cofactor evidence="1">
        <name>Mn(2+)</name>
        <dbReference type="ChEBI" id="CHEBI:29035"/>
    </cofactor>
</comment>
<feature type="site" description="Transition state stabilizer" evidence="8">
    <location>
        <position position="147"/>
    </location>
</feature>
<dbReference type="SUPFAM" id="SSF56219">
    <property type="entry name" value="DNase I-like"/>
    <property type="match status" value="1"/>
</dbReference>
<dbReference type="InterPro" id="IPR037493">
    <property type="entry name" value="ExoIII-like"/>
</dbReference>
<dbReference type="InterPro" id="IPR036691">
    <property type="entry name" value="Endo/exonu/phosph_ase_sf"/>
</dbReference>
<gene>
    <name evidence="10" type="primary">xth</name>
    <name evidence="10" type="ORF">H9889_09955</name>
</gene>
<evidence type="ECO:0000256" key="7">
    <source>
        <dbReference type="PIRSR" id="PIRSR604808-2"/>
    </source>
</evidence>
<dbReference type="CDD" id="cd09086">
    <property type="entry name" value="ExoIII-like_AP-endo"/>
    <property type="match status" value="1"/>
</dbReference>
<dbReference type="AlphaFoldDB" id="A0A9D1Q8Z2"/>
<feature type="domain" description="Endonuclease/exonuclease/phosphatase" evidence="9">
    <location>
        <begin position="5"/>
        <end position="246"/>
    </location>
</feature>
<feature type="site" description="Interaction with DNA substrate" evidence="8">
    <location>
        <position position="246"/>
    </location>
</feature>
<comment type="cofactor">
    <cofactor evidence="7">
        <name>Mg(2+)</name>
        <dbReference type="ChEBI" id="CHEBI:18420"/>
    </cofactor>
    <cofactor evidence="7">
        <name>Mn(2+)</name>
        <dbReference type="ChEBI" id="CHEBI:29035"/>
    </cofactor>
    <text evidence="7">Probably binds two magnesium or manganese ions per subunit.</text>
</comment>
<proteinExistence type="inferred from homology"/>
<evidence type="ECO:0000256" key="4">
    <source>
        <dbReference type="ARBA" id="ARBA00022801"/>
    </source>
</evidence>
<feature type="binding site" evidence="7">
    <location>
        <position position="145"/>
    </location>
    <ligand>
        <name>Mg(2+)</name>
        <dbReference type="ChEBI" id="CHEBI:18420"/>
        <label>1</label>
    </ligand>
</feature>
<evidence type="ECO:0000259" key="9">
    <source>
        <dbReference type="Pfam" id="PF03372"/>
    </source>
</evidence>
<evidence type="ECO:0000256" key="8">
    <source>
        <dbReference type="PIRSR" id="PIRSR604808-3"/>
    </source>
</evidence>
<dbReference type="PANTHER" id="PTHR43250">
    <property type="entry name" value="EXODEOXYRIBONUCLEASE III"/>
    <property type="match status" value="1"/>
</dbReference>
<evidence type="ECO:0000256" key="3">
    <source>
        <dbReference type="ARBA" id="ARBA00022723"/>
    </source>
</evidence>
<reference evidence="10" key="1">
    <citation type="journal article" date="2021" name="PeerJ">
        <title>Extensive microbial diversity within the chicken gut microbiome revealed by metagenomics and culture.</title>
        <authorList>
            <person name="Gilroy R."/>
            <person name="Ravi A."/>
            <person name="Getino M."/>
            <person name="Pursley I."/>
            <person name="Horton D.L."/>
            <person name="Alikhan N.F."/>
            <person name="Baker D."/>
            <person name="Gharbi K."/>
            <person name="Hall N."/>
            <person name="Watson M."/>
            <person name="Adriaenssens E.M."/>
            <person name="Foster-Nyarko E."/>
            <person name="Jarju S."/>
            <person name="Secka A."/>
            <person name="Antonio M."/>
            <person name="Oren A."/>
            <person name="Chaudhuri R.R."/>
            <person name="La Ragione R."/>
            <person name="Hildebrand F."/>
            <person name="Pallen M.J."/>
        </authorList>
    </citation>
    <scope>NUCLEOTIDE SEQUENCE</scope>
    <source>
        <strain evidence="10">CHK160-9182</strain>
    </source>
</reference>
<dbReference type="Gene3D" id="3.60.10.10">
    <property type="entry name" value="Endonuclease/exonuclease/phosphatase"/>
    <property type="match status" value="1"/>
</dbReference>
<dbReference type="GO" id="GO:0003677">
    <property type="term" value="F:DNA binding"/>
    <property type="evidence" value="ECO:0007669"/>
    <property type="project" value="InterPro"/>
</dbReference>
<evidence type="ECO:0000256" key="5">
    <source>
        <dbReference type="ARBA" id="ARBA00022842"/>
    </source>
</evidence>
<feature type="active site" description="Proton acceptor" evidence="6">
    <location>
        <position position="246"/>
    </location>
</feature>
<dbReference type="EC" id="3.1.11.2" evidence="10"/>
<evidence type="ECO:0000256" key="2">
    <source>
        <dbReference type="ARBA" id="ARBA00007092"/>
    </source>
</evidence>
<keyword evidence="3 7" id="KW-0479">Metal-binding</keyword>
<comment type="caution">
    <text evidence="10">The sequence shown here is derived from an EMBL/GenBank/DDBJ whole genome shotgun (WGS) entry which is preliminary data.</text>
</comment>
<evidence type="ECO:0000313" key="11">
    <source>
        <dbReference type="Proteomes" id="UP000823934"/>
    </source>
</evidence>
<feature type="active site" description="Proton donor/acceptor" evidence="6">
    <location>
        <position position="145"/>
    </location>
</feature>
<comment type="similarity">
    <text evidence="2">Belongs to the DNA repair enzymes AP/ExoA family.</text>
</comment>
<dbReference type="GO" id="GO:0006281">
    <property type="term" value="P:DNA repair"/>
    <property type="evidence" value="ECO:0007669"/>
    <property type="project" value="InterPro"/>
</dbReference>
<dbReference type="InterPro" id="IPR004808">
    <property type="entry name" value="AP_endonuc_1"/>
</dbReference>
<dbReference type="PROSITE" id="PS00728">
    <property type="entry name" value="AP_NUCLEASE_F1_3"/>
    <property type="match status" value="1"/>
</dbReference>
<dbReference type="PANTHER" id="PTHR43250:SF2">
    <property type="entry name" value="EXODEOXYRIBONUCLEASE III"/>
    <property type="match status" value="1"/>
</dbReference>
<dbReference type="PROSITE" id="PS51435">
    <property type="entry name" value="AP_NUCLEASE_F1_4"/>
    <property type="match status" value="1"/>
</dbReference>
<feature type="binding site" evidence="7">
    <location>
        <position position="245"/>
    </location>
    <ligand>
        <name>Mg(2+)</name>
        <dbReference type="ChEBI" id="CHEBI:18420"/>
        <label>1</label>
    </ligand>
</feature>
<dbReference type="Pfam" id="PF03372">
    <property type="entry name" value="Exo_endo_phos"/>
    <property type="match status" value="1"/>
</dbReference>
<dbReference type="EMBL" id="DXHP01000215">
    <property type="protein sequence ID" value="HIW07631.1"/>
    <property type="molecule type" value="Genomic_DNA"/>
</dbReference>
<evidence type="ECO:0000313" key="10">
    <source>
        <dbReference type="EMBL" id="HIW07631.1"/>
    </source>
</evidence>
<feature type="binding site" evidence="7">
    <location>
        <position position="7"/>
    </location>
    <ligand>
        <name>Mg(2+)</name>
        <dbReference type="ChEBI" id="CHEBI:18420"/>
        <label>1</label>
    </ligand>
</feature>
<name>A0A9D1Q8Z2_9GAMM</name>
<keyword evidence="5 7" id="KW-0460">Magnesium</keyword>
<feature type="binding site" evidence="7">
    <location>
        <position position="147"/>
    </location>
    <ligand>
        <name>Mg(2+)</name>
        <dbReference type="ChEBI" id="CHEBI:18420"/>
        <label>1</label>
    </ligand>
</feature>
<feature type="site" description="Important for catalytic activity" evidence="8">
    <location>
        <position position="216"/>
    </location>
</feature>
<evidence type="ECO:0000256" key="1">
    <source>
        <dbReference type="ARBA" id="ARBA00001936"/>
    </source>
</evidence>
<dbReference type="GO" id="GO:0008311">
    <property type="term" value="F:double-stranded DNA 3'-5' DNA exonuclease activity"/>
    <property type="evidence" value="ECO:0007669"/>
    <property type="project" value="UniProtKB-EC"/>
</dbReference>
<dbReference type="NCBIfam" id="TIGR00195">
    <property type="entry name" value="exoDNase_III"/>
    <property type="match status" value="1"/>
</dbReference>
<dbReference type="GO" id="GO:0046872">
    <property type="term" value="F:metal ion binding"/>
    <property type="evidence" value="ECO:0007669"/>
    <property type="project" value="UniProtKB-KW"/>
</dbReference>
<accession>A0A9D1Q8Z2</accession>
<sequence>MKITTWNVNSVNVRLPHLLELLEKEAPTVIGLQELKCSNDKYPVEEIEALGFHSAVNGQPTYNGVALLSTKEIEDVVLDIPGFEDEEKRVIAGTINGVRVVNAYVPNGQSPDSEKYEYKLSWLKAFTAYIQDILSLYPEVIVIGDYNIAPNDDDVHNPETWKGKILCTDQERVAFADLLKLGLVDGLRIEAQPKGIFTWWDYRQGGFEKNSGIRIDHLLLSRVLSRRFISSSVHLNYRAMERPSDHAPVSVILK</sequence>
<dbReference type="InterPro" id="IPR020848">
    <property type="entry name" value="AP_endonuclease_F1_CS"/>
</dbReference>
<keyword evidence="4 10" id="KW-0378">Hydrolase</keyword>
<evidence type="ECO:0000256" key="6">
    <source>
        <dbReference type="PIRSR" id="PIRSR604808-1"/>
    </source>
</evidence>
<dbReference type="InterPro" id="IPR005135">
    <property type="entry name" value="Endo/exonuclease/phosphatase"/>
</dbReference>
<dbReference type="Proteomes" id="UP000823934">
    <property type="component" value="Unassembled WGS sequence"/>
</dbReference>
<feature type="binding site" evidence="7">
    <location>
        <position position="34"/>
    </location>
    <ligand>
        <name>Mg(2+)</name>
        <dbReference type="ChEBI" id="CHEBI:18420"/>
        <label>1</label>
    </ligand>
</feature>
<feature type="binding site" evidence="7">
    <location>
        <position position="246"/>
    </location>
    <ligand>
        <name>Mg(2+)</name>
        <dbReference type="ChEBI" id="CHEBI:18420"/>
        <label>1</label>
    </ligand>
</feature>
<dbReference type="GO" id="GO:0004519">
    <property type="term" value="F:endonuclease activity"/>
    <property type="evidence" value="ECO:0007669"/>
    <property type="project" value="InterPro"/>
</dbReference>
<feature type="active site" evidence="6">
    <location>
        <position position="104"/>
    </location>
</feature>
<keyword evidence="7" id="KW-0464">Manganese</keyword>
<reference evidence="10" key="2">
    <citation type="submission" date="2021-04" db="EMBL/GenBank/DDBJ databases">
        <authorList>
            <person name="Gilroy R."/>
        </authorList>
    </citation>
    <scope>NUCLEOTIDE SEQUENCE</scope>
    <source>
        <strain evidence="10">CHK160-9182</strain>
    </source>
</reference>